<gene>
    <name evidence="5" type="primary">rpmJ</name>
    <name evidence="7" type="ORF">RHRU231_470045</name>
</gene>
<dbReference type="SUPFAM" id="SSF57840">
    <property type="entry name" value="Ribosomal protein L36"/>
    <property type="match status" value="1"/>
</dbReference>
<dbReference type="GO" id="GO:0006412">
    <property type="term" value="P:translation"/>
    <property type="evidence" value="ECO:0007669"/>
    <property type="project" value="UniProtKB-UniRule"/>
</dbReference>
<evidence type="ECO:0000256" key="3">
    <source>
        <dbReference type="ARBA" id="ARBA00023274"/>
    </source>
</evidence>
<dbReference type="AlphaFoldDB" id="A0A098BLU8"/>
<sequence>MPRALPQAYTQEIRRTVKVQPSVKKICEKCKVIRRNGRVMVICENLRHKQRQG</sequence>
<dbReference type="PANTHER" id="PTHR42888">
    <property type="entry name" value="50S RIBOSOMAL PROTEIN L36, CHLOROPLASTIC"/>
    <property type="match status" value="1"/>
</dbReference>
<dbReference type="InterPro" id="IPR000473">
    <property type="entry name" value="Ribosomal_bL36"/>
</dbReference>
<proteinExistence type="inferred from homology"/>
<name>A0A098BLU8_9NOCA</name>
<organism evidence="7 8">
    <name type="scientific">Rhodococcus ruber</name>
    <dbReference type="NCBI Taxonomy" id="1830"/>
    <lineage>
        <taxon>Bacteria</taxon>
        <taxon>Bacillati</taxon>
        <taxon>Actinomycetota</taxon>
        <taxon>Actinomycetes</taxon>
        <taxon>Mycobacteriales</taxon>
        <taxon>Nocardiaceae</taxon>
        <taxon>Rhodococcus</taxon>
    </lineage>
</organism>
<evidence type="ECO:0000313" key="7">
    <source>
        <dbReference type="EMBL" id="CDZ89197.1"/>
    </source>
</evidence>
<evidence type="ECO:0000256" key="2">
    <source>
        <dbReference type="ARBA" id="ARBA00022980"/>
    </source>
</evidence>
<dbReference type="InterPro" id="IPR035977">
    <property type="entry name" value="Ribosomal_bL36_sp"/>
</dbReference>
<dbReference type="GO" id="GO:1990904">
    <property type="term" value="C:ribonucleoprotein complex"/>
    <property type="evidence" value="ECO:0007669"/>
    <property type="project" value="UniProtKB-KW"/>
</dbReference>
<protein>
    <recommendedName>
        <fullName evidence="4 5">Large ribosomal subunit protein bL36</fullName>
    </recommendedName>
</protein>
<dbReference type="NCBIfam" id="TIGR01022">
    <property type="entry name" value="rpmJ_bact"/>
    <property type="match status" value="1"/>
</dbReference>
<evidence type="ECO:0000256" key="5">
    <source>
        <dbReference type="HAMAP-Rule" id="MF_00251"/>
    </source>
</evidence>
<dbReference type="HAMAP" id="MF_00251">
    <property type="entry name" value="Ribosomal_bL36"/>
    <property type="match status" value="1"/>
</dbReference>
<evidence type="ECO:0000313" key="8">
    <source>
        <dbReference type="Proteomes" id="UP000042997"/>
    </source>
</evidence>
<dbReference type="EMBL" id="CCSD01000058">
    <property type="protein sequence ID" value="CDZ89197.1"/>
    <property type="molecule type" value="Genomic_DNA"/>
</dbReference>
<evidence type="ECO:0000256" key="1">
    <source>
        <dbReference type="ARBA" id="ARBA00007645"/>
    </source>
</evidence>
<keyword evidence="2 5" id="KW-0689">Ribosomal protein</keyword>
<comment type="similarity">
    <text evidence="1 5 6">Belongs to the bacterial ribosomal protein bL36 family.</text>
</comment>
<dbReference type="PANTHER" id="PTHR42888:SF1">
    <property type="entry name" value="LARGE RIBOSOMAL SUBUNIT PROTEIN BL36C"/>
    <property type="match status" value="1"/>
</dbReference>
<dbReference type="eggNOG" id="COG0257">
    <property type="taxonomic scope" value="Bacteria"/>
</dbReference>
<dbReference type="PROSITE" id="PS00828">
    <property type="entry name" value="RIBOSOMAL_L36"/>
    <property type="match status" value="1"/>
</dbReference>
<evidence type="ECO:0000256" key="6">
    <source>
        <dbReference type="RuleBase" id="RU000571"/>
    </source>
</evidence>
<dbReference type="GO" id="GO:0005840">
    <property type="term" value="C:ribosome"/>
    <property type="evidence" value="ECO:0007669"/>
    <property type="project" value="UniProtKB-KW"/>
</dbReference>
<keyword evidence="3 5" id="KW-0687">Ribonucleoprotein</keyword>
<dbReference type="GO" id="GO:0003735">
    <property type="term" value="F:structural constituent of ribosome"/>
    <property type="evidence" value="ECO:0007669"/>
    <property type="project" value="InterPro"/>
</dbReference>
<accession>A0A098BLU8</accession>
<reference evidence="7 8" key="1">
    <citation type="journal article" date="2014" name="Genome Announc.">
        <title>Draft Genome Sequence of Propane- and Butane-Oxidizing Actinobacterium Rhodococcus ruber IEGM 231.</title>
        <authorList>
            <person name="Ivshina I.B."/>
            <person name="Kuyukina M.S."/>
            <person name="Krivoruchko A.V."/>
            <person name="Barbe V."/>
            <person name="Fischer C."/>
        </authorList>
    </citation>
    <scope>NUCLEOTIDE SEQUENCE [LARGE SCALE GENOMIC DNA]</scope>
</reference>
<evidence type="ECO:0000256" key="4">
    <source>
        <dbReference type="ARBA" id="ARBA00035186"/>
    </source>
</evidence>
<dbReference type="GO" id="GO:0005737">
    <property type="term" value="C:cytoplasm"/>
    <property type="evidence" value="ECO:0007669"/>
    <property type="project" value="UniProtKB-ARBA"/>
</dbReference>
<dbReference type="Proteomes" id="UP000042997">
    <property type="component" value="Unassembled WGS sequence"/>
</dbReference>
<dbReference type="Pfam" id="PF00444">
    <property type="entry name" value="Ribosomal_L36"/>
    <property type="match status" value="1"/>
</dbReference>